<name>A0A1H1VZ78_9ACTN</name>
<dbReference type="GO" id="GO:0003700">
    <property type="term" value="F:DNA-binding transcription factor activity"/>
    <property type="evidence" value="ECO:0007669"/>
    <property type="project" value="InterPro"/>
</dbReference>
<dbReference type="Pfam" id="PF00126">
    <property type="entry name" value="HTH_1"/>
    <property type="match status" value="1"/>
</dbReference>
<feature type="domain" description="HTH lysR-type" evidence="5">
    <location>
        <begin position="16"/>
        <end position="65"/>
    </location>
</feature>
<dbReference type="InterPro" id="IPR036388">
    <property type="entry name" value="WH-like_DNA-bd_sf"/>
</dbReference>
<dbReference type="CDD" id="cd08434">
    <property type="entry name" value="PBP2_GltC_like"/>
    <property type="match status" value="1"/>
</dbReference>
<dbReference type="GO" id="GO:0032993">
    <property type="term" value="C:protein-DNA complex"/>
    <property type="evidence" value="ECO:0007669"/>
    <property type="project" value="TreeGrafter"/>
</dbReference>
<evidence type="ECO:0000313" key="7">
    <source>
        <dbReference type="Proteomes" id="UP000199103"/>
    </source>
</evidence>
<accession>A0A1H1VZ78</accession>
<dbReference type="Gene3D" id="1.10.10.10">
    <property type="entry name" value="Winged helix-like DNA-binding domain superfamily/Winged helix DNA-binding domain"/>
    <property type="match status" value="1"/>
</dbReference>
<dbReference type="OrthoDB" id="3181812at2"/>
<dbReference type="SUPFAM" id="SSF53850">
    <property type="entry name" value="Periplasmic binding protein-like II"/>
    <property type="match status" value="1"/>
</dbReference>
<organism evidence="6 7">
    <name type="scientific">Microlunatus soli</name>
    <dbReference type="NCBI Taxonomy" id="630515"/>
    <lineage>
        <taxon>Bacteria</taxon>
        <taxon>Bacillati</taxon>
        <taxon>Actinomycetota</taxon>
        <taxon>Actinomycetes</taxon>
        <taxon>Propionibacteriales</taxon>
        <taxon>Propionibacteriaceae</taxon>
        <taxon>Microlunatus</taxon>
    </lineage>
</organism>
<proteinExistence type="inferred from homology"/>
<protein>
    <submittedName>
        <fullName evidence="6">DNA-binding transcriptional regulator, LysR family</fullName>
    </submittedName>
</protein>
<evidence type="ECO:0000256" key="4">
    <source>
        <dbReference type="ARBA" id="ARBA00023163"/>
    </source>
</evidence>
<keyword evidence="2" id="KW-0805">Transcription regulation</keyword>
<dbReference type="PANTHER" id="PTHR30346">
    <property type="entry name" value="TRANSCRIPTIONAL DUAL REGULATOR HCAR-RELATED"/>
    <property type="match status" value="1"/>
</dbReference>
<dbReference type="InterPro" id="IPR036390">
    <property type="entry name" value="WH_DNA-bd_sf"/>
</dbReference>
<evidence type="ECO:0000313" key="6">
    <source>
        <dbReference type="EMBL" id="SDS89556.1"/>
    </source>
</evidence>
<dbReference type="AlphaFoldDB" id="A0A1H1VZ78"/>
<keyword evidence="4" id="KW-0804">Transcription</keyword>
<dbReference type="SUPFAM" id="SSF46785">
    <property type="entry name" value="Winged helix' DNA-binding domain"/>
    <property type="match status" value="1"/>
</dbReference>
<keyword evidence="7" id="KW-1185">Reference proteome</keyword>
<dbReference type="Pfam" id="PF03466">
    <property type="entry name" value="LysR_substrate"/>
    <property type="match status" value="1"/>
</dbReference>
<dbReference type="PROSITE" id="PS50931">
    <property type="entry name" value="HTH_LYSR"/>
    <property type="match status" value="1"/>
</dbReference>
<dbReference type="Proteomes" id="UP000199103">
    <property type="component" value="Chromosome I"/>
</dbReference>
<evidence type="ECO:0000256" key="1">
    <source>
        <dbReference type="ARBA" id="ARBA00009437"/>
    </source>
</evidence>
<evidence type="ECO:0000256" key="3">
    <source>
        <dbReference type="ARBA" id="ARBA00023125"/>
    </source>
</evidence>
<reference evidence="6 7" key="1">
    <citation type="submission" date="2016-10" db="EMBL/GenBank/DDBJ databases">
        <authorList>
            <person name="de Groot N.N."/>
        </authorList>
    </citation>
    <scope>NUCLEOTIDE SEQUENCE [LARGE SCALE GENOMIC DNA]</scope>
    <source>
        <strain evidence="6 7">DSM 21800</strain>
    </source>
</reference>
<dbReference type="EMBL" id="LT629772">
    <property type="protein sequence ID" value="SDS89556.1"/>
    <property type="molecule type" value="Genomic_DNA"/>
</dbReference>
<comment type="similarity">
    <text evidence="1">Belongs to the LysR transcriptional regulatory family.</text>
</comment>
<keyword evidence="3 6" id="KW-0238">DNA-binding</keyword>
<dbReference type="STRING" id="630515.SAMN04489812_3401"/>
<dbReference type="GO" id="GO:0003677">
    <property type="term" value="F:DNA binding"/>
    <property type="evidence" value="ECO:0007669"/>
    <property type="project" value="UniProtKB-KW"/>
</dbReference>
<dbReference type="RefSeq" id="WP_091526695.1">
    <property type="nucleotide sequence ID" value="NZ_LT629772.1"/>
</dbReference>
<dbReference type="InterPro" id="IPR000847">
    <property type="entry name" value="LysR_HTH_N"/>
</dbReference>
<dbReference type="PANTHER" id="PTHR30346:SF28">
    <property type="entry name" value="HTH-TYPE TRANSCRIPTIONAL REGULATOR CYNR"/>
    <property type="match status" value="1"/>
</dbReference>
<sequence length="302" mass="31243">MDQEAVRKVLPLLPLLAAVGETGQVTLAAATLAVPQPSVSRGLARLGTVLGAPLIERRGRGITLTPAGEALLPHARAALDAVAAGLEAVREQDAQAFGTLSIAFQNTLGDRVVPALIKAFLVEHPRTRFELRQGSHGQCLEALDAGAAEIALISPIEERSDLTGVPLHSEPLVLLVPPGHRLARSARIDLAEASGETFIGLKPGFGLRSMLADLAAASGFTPTIAFEGDDLHTVRGLVAAGLGVALVPRDRAGTDAVEIPIAGAAARRRIGAVWHTGEPSSLGAAMQRLLRRRGPALAAAAL</sequence>
<dbReference type="Gene3D" id="3.40.190.10">
    <property type="entry name" value="Periplasmic binding protein-like II"/>
    <property type="match status" value="2"/>
</dbReference>
<gene>
    <name evidence="6" type="ORF">SAMN04489812_3401</name>
</gene>
<dbReference type="InterPro" id="IPR005119">
    <property type="entry name" value="LysR_subst-bd"/>
</dbReference>
<evidence type="ECO:0000259" key="5">
    <source>
        <dbReference type="PROSITE" id="PS50931"/>
    </source>
</evidence>
<evidence type="ECO:0000256" key="2">
    <source>
        <dbReference type="ARBA" id="ARBA00023015"/>
    </source>
</evidence>